<sequence>MVLDLTPTSSPTSTTILPNTSLDPSHPLYVHVSDNPGVTLVTVPFSSTGYVSWRKNVLIALSAKNKTGMVNGRITQSSPDSPLYDHRLRCNNMLINNRLSTDLWKDVDERYGQSNASRYYQIQREIGGVSQGSSDIASYYTRSNILMMIHVPSLSKAHSMLLHDESQREVQVSRSPFLSESTSFHAKCTLVQNTSTNKSYSQKISFENKRSNIVCKYCRKPGHSVDKCYRLHGFPHDFKFTKGQKVVACVQLDDPRTDSFSAPEALPGSPVHGFSKEQYQHLMSLFQQSQISAATQNPSIAFCAMGAFASVFCRFAVYYVALCCVSQLKVNT</sequence>
<accession>A0AC58T557</accession>
<protein>
    <submittedName>
        <fullName evidence="2">Uncharacterized protein LOC142172605</fullName>
    </submittedName>
</protein>
<evidence type="ECO:0000313" key="2">
    <source>
        <dbReference type="RefSeq" id="XP_075092368.1"/>
    </source>
</evidence>
<reference evidence="1" key="1">
    <citation type="journal article" date="2014" name="Nat. Commun.">
        <title>The tobacco genome sequence and its comparison with those of tomato and potato.</title>
        <authorList>
            <person name="Sierro N."/>
            <person name="Battey J.N."/>
            <person name="Ouadi S."/>
            <person name="Bakaher N."/>
            <person name="Bovet L."/>
            <person name="Willig A."/>
            <person name="Goepfert S."/>
            <person name="Peitsch M.C."/>
            <person name="Ivanov N.V."/>
        </authorList>
    </citation>
    <scope>NUCLEOTIDE SEQUENCE [LARGE SCALE GENOMIC DNA]</scope>
</reference>
<gene>
    <name evidence="2" type="primary">LOC142172605</name>
</gene>
<evidence type="ECO:0000313" key="1">
    <source>
        <dbReference type="Proteomes" id="UP000790787"/>
    </source>
</evidence>
<dbReference type="RefSeq" id="XP_075092368.1">
    <property type="nucleotide sequence ID" value="XM_075236267.1"/>
</dbReference>
<reference evidence="2" key="2">
    <citation type="submission" date="2025-08" db="UniProtKB">
        <authorList>
            <consortium name="RefSeq"/>
        </authorList>
    </citation>
    <scope>IDENTIFICATION</scope>
    <source>
        <tissue evidence="2">Leaf</tissue>
    </source>
</reference>
<proteinExistence type="predicted"/>
<dbReference type="Proteomes" id="UP000790787">
    <property type="component" value="Chromosome 18"/>
</dbReference>
<keyword evidence="1" id="KW-1185">Reference proteome</keyword>
<organism evidence="1 2">
    <name type="scientific">Nicotiana tabacum</name>
    <name type="common">Common tobacco</name>
    <dbReference type="NCBI Taxonomy" id="4097"/>
    <lineage>
        <taxon>Eukaryota</taxon>
        <taxon>Viridiplantae</taxon>
        <taxon>Streptophyta</taxon>
        <taxon>Embryophyta</taxon>
        <taxon>Tracheophyta</taxon>
        <taxon>Spermatophyta</taxon>
        <taxon>Magnoliopsida</taxon>
        <taxon>eudicotyledons</taxon>
        <taxon>Gunneridae</taxon>
        <taxon>Pentapetalae</taxon>
        <taxon>asterids</taxon>
        <taxon>lamiids</taxon>
        <taxon>Solanales</taxon>
        <taxon>Solanaceae</taxon>
        <taxon>Nicotianoideae</taxon>
        <taxon>Nicotianeae</taxon>
        <taxon>Nicotiana</taxon>
    </lineage>
</organism>
<name>A0AC58T557_TOBAC</name>